<organism evidence="3 4">
    <name type="scientific">Phenylobacterium parvum</name>
    <dbReference type="NCBI Taxonomy" id="2201350"/>
    <lineage>
        <taxon>Bacteria</taxon>
        <taxon>Pseudomonadati</taxon>
        <taxon>Pseudomonadota</taxon>
        <taxon>Alphaproteobacteria</taxon>
        <taxon>Caulobacterales</taxon>
        <taxon>Caulobacteraceae</taxon>
        <taxon>Phenylobacterium</taxon>
    </lineage>
</organism>
<dbReference type="EMBL" id="CP029479">
    <property type="protein sequence ID" value="AWM78487.1"/>
    <property type="molecule type" value="Genomic_DNA"/>
</dbReference>
<proteinExistence type="predicted"/>
<reference evidence="4" key="1">
    <citation type="submission" date="2018-05" db="EMBL/GenBank/DDBJ databases">
        <title>Genome sequencing of Phenylobacterium sp. HYN0004.</title>
        <authorList>
            <person name="Yi H."/>
            <person name="Baek C."/>
        </authorList>
    </citation>
    <scope>NUCLEOTIDE SEQUENCE [LARGE SCALE GENOMIC DNA]</scope>
    <source>
        <strain evidence="4">HYN0004</strain>
    </source>
</reference>
<gene>
    <name evidence="3" type="ORF">HYN04_12430</name>
</gene>
<dbReference type="Gene3D" id="2.40.160.210">
    <property type="entry name" value="Acyl-CoA thioesterase, double hotdog domain"/>
    <property type="match status" value="1"/>
</dbReference>
<dbReference type="InterPro" id="IPR049450">
    <property type="entry name" value="ACOT8-like_C"/>
</dbReference>
<keyword evidence="4" id="KW-1185">Reference proteome</keyword>
<dbReference type="InterPro" id="IPR049449">
    <property type="entry name" value="TesB_ACOT8-like_N"/>
</dbReference>
<dbReference type="Pfam" id="PF13622">
    <property type="entry name" value="4HBT_3"/>
    <property type="match status" value="1"/>
</dbReference>
<dbReference type="InterPro" id="IPR042171">
    <property type="entry name" value="Acyl-CoA_hotdog"/>
</dbReference>
<feature type="domain" description="Acyl-CoA thioesterase-like N-terminal HotDog" evidence="1">
    <location>
        <begin position="30"/>
        <end position="113"/>
    </location>
</feature>
<name>A0A2Z3HRM8_9CAUL</name>
<evidence type="ECO:0000313" key="3">
    <source>
        <dbReference type="EMBL" id="AWM78487.1"/>
    </source>
</evidence>
<feature type="domain" description="Acyl-CoA thioesterase-like C-terminal" evidence="2">
    <location>
        <begin position="133"/>
        <end position="268"/>
    </location>
</feature>
<evidence type="ECO:0000259" key="2">
    <source>
        <dbReference type="Pfam" id="PF20789"/>
    </source>
</evidence>
<dbReference type="KEGG" id="phb:HYN04_12430"/>
<protein>
    <recommendedName>
        <fullName evidence="5">Thioesterase family protein</fullName>
    </recommendedName>
</protein>
<dbReference type="InterPro" id="IPR029069">
    <property type="entry name" value="HotDog_dom_sf"/>
</dbReference>
<dbReference type="Proteomes" id="UP000247763">
    <property type="component" value="Chromosome"/>
</dbReference>
<evidence type="ECO:0008006" key="5">
    <source>
        <dbReference type="Google" id="ProtNLM"/>
    </source>
</evidence>
<dbReference type="AlphaFoldDB" id="A0A2Z3HRM8"/>
<evidence type="ECO:0000259" key="1">
    <source>
        <dbReference type="Pfam" id="PF13622"/>
    </source>
</evidence>
<dbReference type="SUPFAM" id="SSF54637">
    <property type="entry name" value="Thioesterase/thiol ester dehydrase-isomerase"/>
    <property type="match status" value="2"/>
</dbReference>
<accession>A0A2Z3HRM8</accession>
<dbReference type="OrthoDB" id="7059210at2"/>
<evidence type="ECO:0000313" key="4">
    <source>
        <dbReference type="Proteomes" id="UP000247763"/>
    </source>
</evidence>
<sequence>MPAMTSDAPTYQMSLQRLGPGRWRVPAGEEWRNPSGGLWGGYAIGLATRIIQAEPERVGEVLSLTLTYAAALPAGDLDVRTRRIRQGGSVGVWEVELRPEGSEEVGVHAIVTTARRPDTPPFSFTTMPEAPEPESLPAPEMPHARQHFGSTMLERRSLDGFPPRPSAGSRSLAWVRSRREPLDKALLGMITDNSPPRAMYAFGMGVSTTTLSLTVYLHATDEEVAEVGNDYVLIEYEGRVGGGGASDERSSYWRRDGKLLATSEQLVWYRKVPPRPTE</sequence>
<dbReference type="Pfam" id="PF20789">
    <property type="entry name" value="4HBT_3C"/>
    <property type="match status" value="1"/>
</dbReference>